<reference evidence="1" key="1">
    <citation type="submission" date="2021-06" db="EMBL/GenBank/DDBJ databases">
        <authorList>
            <person name="Hodson N. C."/>
            <person name="Mongue J. A."/>
            <person name="Jaron S. K."/>
        </authorList>
    </citation>
    <scope>NUCLEOTIDE SEQUENCE</scope>
</reference>
<evidence type="ECO:0000313" key="1">
    <source>
        <dbReference type="EMBL" id="CAG7822744.1"/>
    </source>
</evidence>
<dbReference type="Proteomes" id="UP000708208">
    <property type="component" value="Unassembled WGS sequence"/>
</dbReference>
<gene>
    <name evidence="1" type="ORF">AFUS01_LOCUS32999</name>
</gene>
<name>A0A8J2KT41_9HEXA</name>
<sequence>MVASLGFKQAITTSLGNKFIEKFNIDDRLEGRNNHRNFFSIASLTLTNNWTWSCLSASE</sequence>
<evidence type="ECO:0000313" key="2">
    <source>
        <dbReference type="Proteomes" id="UP000708208"/>
    </source>
</evidence>
<protein>
    <submittedName>
        <fullName evidence="1">Uncharacterized protein</fullName>
    </submittedName>
</protein>
<organism evidence="1 2">
    <name type="scientific">Allacma fusca</name>
    <dbReference type="NCBI Taxonomy" id="39272"/>
    <lineage>
        <taxon>Eukaryota</taxon>
        <taxon>Metazoa</taxon>
        <taxon>Ecdysozoa</taxon>
        <taxon>Arthropoda</taxon>
        <taxon>Hexapoda</taxon>
        <taxon>Collembola</taxon>
        <taxon>Symphypleona</taxon>
        <taxon>Sminthuridae</taxon>
        <taxon>Allacma</taxon>
    </lineage>
</organism>
<accession>A0A8J2KT41</accession>
<feature type="non-terminal residue" evidence="1">
    <location>
        <position position="1"/>
    </location>
</feature>
<keyword evidence="2" id="KW-1185">Reference proteome</keyword>
<dbReference type="AlphaFoldDB" id="A0A8J2KT41"/>
<comment type="caution">
    <text evidence="1">The sequence shown here is derived from an EMBL/GenBank/DDBJ whole genome shotgun (WGS) entry which is preliminary data.</text>
</comment>
<dbReference type="EMBL" id="CAJVCH010527273">
    <property type="protein sequence ID" value="CAG7822744.1"/>
    <property type="molecule type" value="Genomic_DNA"/>
</dbReference>
<proteinExistence type="predicted"/>